<dbReference type="PANTHER" id="PTHR43649">
    <property type="entry name" value="ARABINOSE-BINDING PROTEIN-RELATED"/>
    <property type="match status" value="1"/>
</dbReference>
<keyword evidence="2" id="KW-0813">Transport</keyword>
<evidence type="ECO:0000256" key="3">
    <source>
        <dbReference type="ARBA" id="ARBA00022729"/>
    </source>
</evidence>
<dbReference type="RefSeq" id="WP_158350105.1">
    <property type="nucleotide sequence ID" value="NZ_JAHQCX010000004.1"/>
</dbReference>
<dbReference type="SUPFAM" id="SSF53850">
    <property type="entry name" value="Periplasmic binding protein-like II"/>
    <property type="match status" value="1"/>
</dbReference>
<reference evidence="4 5" key="1">
    <citation type="submission" date="2021-06" db="EMBL/GenBank/DDBJ databases">
        <title>Description of novel taxa of the family Lachnospiraceae.</title>
        <authorList>
            <person name="Chaplin A.V."/>
            <person name="Sokolova S.R."/>
            <person name="Pikina A.P."/>
            <person name="Korzhanova M."/>
            <person name="Belova V."/>
            <person name="Korostin D."/>
            <person name="Efimov B.A."/>
        </authorList>
    </citation>
    <scope>NUCLEOTIDE SEQUENCE [LARGE SCALE GENOMIC DNA]</scope>
    <source>
        <strain evidence="4 5">ASD4241</strain>
    </source>
</reference>
<dbReference type="Pfam" id="PF01547">
    <property type="entry name" value="SBP_bac_1"/>
    <property type="match status" value="1"/>
</dbReference>
<dbReference type="PANTHER" id="PTHR43649:SF34">
    <property type="entry name" value="ABC TRANSPORTER PERIPLASMIC-BINDING PROTEIN YCJN-RELATED"/>
    <property type="match status" value="1"/>
</dbReference>
<gene>
    <name evidence="4" type="ORF">KTH90_07685</name>
</gene>
<comment type="caution">
    <text evidence="4">The sequence shown here is derived from an EMBL/GenBank/DDBJ whole genome shotgun (WGS) entry which is preliminary data.</text>
</comment>
<evidence type="ECO:0000256" key="1">
    <source>
        <dbReference type="ARBA" id="ARBA00008520"/>
    </source>
</evidence>
<evidence type="ECO:0000313" key="5">
    <source>
        <dbReference type="Proteomes" id="UP001314681"/>
    </source>
</evidence>
<accession>A0ABS6K5W7</accession>
<dbReference type="Gene3D" id="3.40.190.10">
    <property type="entry name" value="Periplasmic binding protein-like II"/>
    <property type="match status" value="1"/>
</dbReference>
<dbReference type="InterPro" id="IPR050490">
    <property type="entry name" value="Bact_solute-bd_prot1"/>
</dbReference>
<keyword evidence="3" id="KW-0732">Signal</keyword>
<keyword evidence="5" id="KW-1185">Reference proteome</keyword>
<proteinExistence type="inferred from homology"/>
<evidence type="ECO:0000256" key="2">
    <source>
        <dbReference type="ARBA" id="ARBA00022448"/>
    </source>
</evidence>
<comment type="similarity">
    <text evidence="1">Belongs to the bacterial solute-binding protein 1 family.</text>
</comment>
<sequence>MKEKNKGVRIPFLMIVPGILILLLAAGIHRDEYGDIDLVESPPLKIGEELESELGGFKEPDFSFHDTDTVVLTNREKAPQVKEFEGITLTVAAPQDRMADFLKKDGTAWAVQNGVNLKIEEIPFSKIFENTAYDIIKGENKYDIILYPSYLMGDLVETGKLVSLNRFIDLETVNLSYSEGGLEWDSYFPHYREIYNWYGDNIYALNVDGDVFITAYRKDLWEKYGSEFESRYGYELRIGDRLFPETWDQYYDIAEFFNGKDCSGTAEINARSRGSAWHFLVRYVSYLEKDGLYNGDAYFNSVTMKPLINNEAGVRAMEDIVYCVRGNYSTEEMKNLNWTDMQNNWAAGKIALLFTWPATFDIARRDISVLPQKAASTGYSMIPGSYEVFQVKNNSWKKEEEIHRATMLGHGWQFSIINTCKNQEAAYDLIRFMTTGDRLIHNVQKAYWEYEPVKTWEWEDETIRDIYKDADSFLPALALGHQYGVPDLRIPGAVQMYDAIEIYKRQAIEGKMTPKEAVDAIAADWEKIVKQRGVSKMQQSYLDTITPRDIYEVLEH</sequence>
<dbReference type="InterPro" id="IPR006059">
    <property type="entry name" value="SBP"/>
</dbReference>
<evidence type="ECO:0000313" key="4">
    <source>
        <dbReference type="EMBL" id="MBU9725893.1"/>
    </source>
</evidence>
<name>A0ABS6K5W7_9FIRM</name>
<organism evidence="4 5">
    <name type="scientific">Diplocloster modestus</name>
    <dbReference type="NCBI Taxonomy" id="2850322"/>
    <lineage>
        <taxon>Bacteria</taxon>
        <taxon>Bacillati</taxon>
        <taxon>Bacillota</taxon>
        <taxon>Clostridia</taxon>
        <taxon>Lachnospirales</taxon>
        <taxon>Lachnospiraceae</taxon>
        <taxon>Diplocloster</taxon>
    </lineage>
</organism>
<protein>
    <submittedName>
        <fullName evidence="4">Extracellular solute-binding protein</fullName>
    </submittedName>
</protein>
<dbReference type="EMBL" id="JAHQCX010000004">
    <property type="protein sequence ID" value="MBU9725893.1"/>
    <property type="molecule type" value="Genomic_DNA"/>
</dbReference>
<dbReference type="Proteomes" id="UP001314681">
    <property type="component" value="Unassembled WGS sequence"/>
</dbReference>